<evidence type="ECO:0000256" key="1">
    <source>
        <dbReference type="ARBA" id="ARBA00004418"/>
    </source>
</evidence>
<dbReference type="PANTHER" id="PTHR30024">
    <property type="entry name" value="ALIPHATIC SULFONATES-BINDING PROTEIN-RELATED"/>
    <property type="match status" value="1"/>
</dbReference>
<proteinExistence type="inferred from homology"/>
<dbReference type="EMBL" id="SACL01000001">
    <property type="protein sequence ID" value="RVT99479.1"/>
    <property type="molecule type" value="Genomic_DNA"/>
</dbReference>
<reference evidence="5 6" key="1">
    <citation type="submission" date="2019-01" db="EMBL/GenBank/DDBJ databases">
        <authorList>
            <person name="Chen W.-M."/>
        </authorList>
    </citation>
    <scope>NUCLEOTIDE SEQUENCE [LARGE SCALE GENOMIC DNA]</scope>
    <source>
        <strain evidence="5 6">CCP-6</strain>
    </source>
</reference>
<evidence type="ECO:0000259" key="4">
    <source>
        <dbReference type="Pfam" id="PF09084"/>
    </source>
</evidence>
<dbReference type="OrthoDB" id="9815602at2"/>
<dbReference type="InterPro" id="IPR015168">
    <property type="entry name" value="SsuA/THI5"/>
</dbReference>
<dbReference type="AlphaFoldDB" id="A0A437MPB9"/>
<organism evidence="5 6">
    <name type="scientific">Rhodovarius crocodyli</name>
    <dbReference type="NCBI Taxonomy" id="1979269"/>
    <lineage>
        <taxon>Bacteria</taxon>
        <taxon>Pseudomonadati</taxon>
        <taxon>Pseudomonadota</taxon>
        <taxon>Alphaproteobacteria</taxon>
        <taxon>Acetobacterales</taxon>
        <taxon>Roseomonadaceae</taxon>
        <taxon>Rhodovarius</taxon>
    </lineage>
</organism>
<dbReference type="GO" id="GO:0042597">
    <property type="term" value="C:periplasmic space"/>
    <property type="evidence" value="ECO:0007669"/>
    <property type="project" value="UniProtKB-SubCell"/>
</dbReference>
<dbReference type="Gene3D" id="3.40.190.10">
    <property type="entry name" value="Periplasmic binding protein-like II"/>
    <property type="match status" value="2"/>
</dbReference>
<dbReference type="RefSeq" id="WP_127786373.1">
    <property type="nucleotide sequence ID" value="NZ_SACL01000001.1"/>
</dbReference>
<comment type="similarity">
    <text evidence="2">Belongs to the bacterial solute-binding protein SsuA/TauA family.</text>
</comment>
<comment type="caution">
    <text evidence="5">The sequence shown here is derived from an EMBL/GenBank/DDBJ whole genome shotgun (WGS) entry which is preliminary data.</text>
</comment>
<dbReference type="PANTHER" id="PTHR30024:SF47">
    <property type="entry name" value="TAURINE-BINDING PERIPLASMIC PROTEIN"/>
    <property type="match status" value="1"/>
</dbReference>
<evidence type="ECO:0000313" key="6">
    <source>
        <dbReference type="Proteomes" id="UP000282957"/>
    </source>
</evidence>
<evidence type="ECO:0000256" key="3">
    <source>
        <dbReference type="ARBA" id="ARBA00022729"/>
    </source>
</evidence>
<sequence>MHRRALLGASLLAPTVLRAQTLDRVRIALFNVTSVLPYYTAIERGIFARHGIECVTQTLQTPVLIVQAMVSGEADGTSNLVTLEAANINARRPGSAVFFSMVGQNSENVMEQFVVRPNSTARTVADLKGARIACAPGPANMAAARGCLAGAGLAPADYTLTEQPMGVHVGAVQSGQFDAAYTLEPVATVGERAGVFRRLETGVIAKYILGRPEGKAFAAGTGFTQRFLDQKPDVARRFALAWEEAITLIRTDPTTRQYLTSHINVPAPLAEHVPLLAYVLIKNFTASDRQDMQRFVDFAVRQGVVRQNVDIESFIRAL</sequence>
<gene>
    <name evidence="5" type="ORF">EOD42_05170</name>
</gene>
<comment type="subcellular location">
    <subcellularLocation>
        <location evidence="1">Periplasm</location>
    </subcellularLocation>
</comment>
<protein>
    <submittedName>
        <fullName evidence="5">ABC transporter substrate-binding protein</fullName>
    </submittedName>
</protein>
<keyword evidence="3" id="KW-0732">Signal</keyword>
<dbReference type="Pfam" id="PF09084">
    <property type="entry name" value="NMT1"/>
    <property type="match status" value="1"/>
</dbReference>
<dbReference type="Proteomes" id="UP000282957">
    <property type="component" value="Unassembled WGS sequence"/>
</dbReference>
<keyword evidence="6" id="KW-1185">Reference proteome</keyword>
<dbReference type="SUPFAM" id="SSF53850">
    <property type="entry name" value="Periplasmic binding protein-like II"/>
    <property type="match status" value="1"/>
</dbReference>
<evidence type="ECO:0000256" key="2">
    <source>
        <dbReference type="ARBA" id="ARBA00010742"/>
    </source>
</evidence>
<feature type="domain" description="SsuA/THI5-like" evidence="4">
    <location>
        <begin position="34"/>
        <end position="254"/>
    </location>
</feature>
<accession>A0A437MPB9</accession>
<evidence type="ECO:0000313" key="5">
    <source>
        <dbReference type="EMBL" id="RVT99479.1"/>
    </source>
</evidence>
<name>A0A437MPB9_9PROT</name>